<evidence type="ECO:0000256" key="5">
    <source>
        <dbReference type="SAM" id="SignalP"/>
    </source>
</evidence>
<evidence type="ECO:0000256" key="2">
    <source>
        <dbReference type="ARBA" id="ARBA00007639"/>
    </source>
</evidence>
<sequence>MKKFLVLLLALVMVFALAACGETESTPTDTPDDTQTEAPEATEPVEEGGDEATFLPGGGSNIVYVITPATSNVFFATEAEVARAKAEELGYEVKTVSHDDDASRQLEAIEAAIADKAAFIILDNAGADATIEAVQAAYDQGIPCFLIDREINTTGIAVAQIVADNAQGAAAIAEKWVEAMGYEGKYAELLGLESDTNCQVRSDNFHSVIDQYPDLEMVAQQSANWDQTEAYEKTEAILEANPEITGIICGNDTMACGAAAACADAGRTDIKIIGVDGSDDAAALIKSGQMVGTALQQCALIAEMAVEQAHYYINNNGATLDGVGEKQLVPCIAITAENVDNLSAFVYTEG</sequence>
<dbReference type="Proteomes" id="UP000886876">
    <property type="component" value="Unassembled WGS sequence"/>
</dbReference>
<dbReference type="InterPro" id="IPR028082">
    <property type="entry name" value="Peripla_BP_I"/>
</dbReference>
<keyword evidence="3 5" id="KW-0732">Signal</keyword>
<dbReference type="SUPFAM" id="SSF53822">
    <property type="entry name" value="Periplasmic binding protein-like I"/>
    <property type="match status" value="1"/>
</dbReference>
<evidence type="ECO:0000313" key="7">
    <source>
        <dbReference type="EMBL" id="HIS96393.1"/>
    </source>
</evidence>
<feature type="region of interest" description="Disordered" evidence="4">
    <location>
        <begin position="23"/>
        <end position="52"/>
    </location>
</feature>
<protein>
    <submittedName>
        <fullName evidence="7">D-ribose ABC transporter substrate-binding protein</fullName>
    </submittedName>
</protein>
<comment type="subcellular location">
    <subcellularLocation>
        <location evidence="1">Cell envelope</location>
    </subcellularLocation>
</comment>
<feature type="signal peptide" evidence="5">
    <location>
        <begin position="1"/>
        <end position="18"/>
    </location>
</feature>
<comment type="caution">
    <text evidence="7">The sequence shown here is derived from an EMBL/GenBank/DDBJ whole genome shotgun (WGS) entry which is preliminary data.</text>
</comment>
<reference evidence="7" key="1">
    <citation type="submission" date="2020-10" db="EMBL/GenBank/DDBJ databases">
        <authorList>
            <person name="Gilroy R."/>
        </authorList>
    </citation>
    <scope>NUCLEOTIDE SEQUENCE</scope>
    <source>
        <strain evidence="7">ChiHecec3B27-6122</strain>
    </source>
</reference>
<dbReference type="Pfam" id="PF13407">
    <property type="entry name" value="Peripla_BP_4"/>
    <property type="match status" value="1"/>
</dbReference>
<reference evidence="7" key="2">
    <citation type="journal article" date="2021" name="PeerJ">
        <title>Extensive microbial diversity within the chicken gut microbiome revealed by metagenomics and culture.</title>
        <authorList>
            <person name="Gilroy R."/>
            <person name="Ravi A."/>
            <person name="Getino M."/>
            <person name="Pursley I."/>
            <person name="Horton D.L."/>
            <person name="Alikhan N.F."/>
            <person name="Baker D."/>
            <person name="Gharbi K."/>
            <person name="Hall N."/>
            <person name="Watson M."/>
            <person name="Adriaenssens E.M."/>
            <person name="Foster-Nyarko E."/>
            <person name="Jarju S."/>
            <person name="Secka A."/>
            <person name="Antonio M."/>
            <person name="Oren A."/>
            <person name="Chaudhuri R.R."/>
            <person name="La Ragione R."/>
            <person name="Hildebrand F."/>
            <person name="Pallen M.J."/>
        </authorList>
    </citation>
    <scope>NUCLEOTIDE SEQUENCE</scope>
    <source>
        <strain evidence="7">ChiHecec3B27-6122</strain>
    </source>
</reference>
<evidence type="ECO:0000256" key="1">
    <source>
        <dbReference type="ARBA" id="ARBA00004196"/>
    </source>
</evidence>
<dbReference type="PANTHER" id="PTHR46847">
    <property type="entry name" value="D-ALLOSE-BINDING PERIPLASMIC PROTEIN-RELATED"/>
    <property type="match status" value="1"/>
</dbReference>
<dbReference type="GO" id="GO:0030313">
    <property type="term" value="C:cell envelope"/>
    <property type="evidence" value="ECO:0007669"/>
    <property type="project" value="UniProtKB-SubCell"/>
</dbReference>
<name>A0A9D1G334_9FIRM</name>
<gene>
    <name evidence="7" type="ORF">IAD42_00290</name>
</gene>
<comment type="similarity">
    <text evidence="2">Belongs to the bacterial solute-binding protein 2 family.</text>
</comment>
<evidence type="ECO:0000259" key="6">
    <source>
        <dbReference type="Pfam" id="PF13407"/>
    </source>
</evidence>
<dbReference type="Gene3D" id="3.40.50.2300">
    <property type="match status" value="2"/>
</dbReference>
<dbReference type="AlphaFoldDB" id="A0A9D1G334"/>
<feature type="domain" description="Periplasmic binding protein" evidence="6">
    <location>
        <begin position="63"/>
        <end position="315"/>
    </location>
</feature>
<dbReference type="PANTHER" id="PTHR46847:SF1">
    <property type="entry name" value="D-ALLOSE-BINDING PERIPLASMIC PROTEIN-RELATED"/>
    <property type="match status" value="1"/>
</dbReference>
<feature type="chain" id="PRO_5038559476" evidence="5">
    <location>
        <begin position="19"/>
        <end position="350"/>
    </location>
</feature>
<proteinExistence type="inferred from homology"/>
<dbReference type="GO" id="GO:0030246">
    <property type="term" value="F:carbohydrate binding"/>
    <property type="evidence" value="ECO:0007669"/>
    <property type="project" value="UniProtKB-ARBA"/>
</dbReference>
<evidence type="ECO:0000313" key="8">
    <source>
        <dbReference type="Proteomes" id="UP000886876"/>
    </source>
</evidence>
<dbReference type="EMBL" id="DVJS01000010">
    <property type="protein sequence ID" value="HIS96393.1"/>
    <property type="molecule type" value="Genomic_DNA"/>
</dbReference>
<dbReference type="PROSITE" id="PS51257">
    <property type="entry name" value="PROKAR_LIPOPROTEIN"/>
    <property type="match status" value="1"/>
</dbReference>
<evidence type="ECO:0000256" key="3">
    <source>
        <dbReference type="ARBA" id="ARBA00022729"/>
    </source>
</evidence>
<accession>A0A9D1G334</accession>
<dbReference type="InterPro" id="IPR025997">
    <property type="entry name" value="SBP_2_dom"/>
</dbReference>
<organism evidence="7 8">
    <name type="scientific">Candidatus Scatomorpha pullistercoris</name>
    <dbReference type="NCBI Taxonomy" id="2840929"/>
    <lineage>
        <taxon>Bacteria</taxon>
        <taxon>Bacillati</taxon>
        <taxon>Bacillota</taxon>
        <taxon>Clostridia</taxon>
        <taxon>Eubacteriales</taxon>
        <taxon>Candidatus Scatomorpha</taxon>
    </lineage>
</organism>
<dbReference type="CDD" id="cd19967">
    <property type="entry name" value="PBP1_TmRBP-like"/>
    <property type="match status" value="1"/>
</dbReference>
<evidence type="ECO:0000256" key="4">
    <source>
        <dbReference type="SAM" id="MobiDB-lite"/>
    </source>
</evidence>